<gene>
    <name evidence="1" type="ORF">ICL16_37335</name>
</gene>
<evidence type="ECO:0000313" key="2">
    <source>
        <dbReference type="Proteomes" id="UP000629098"/>
    </source>
</evidence>
<protein>
    <submittedName>
        <fullName evidence="1">Uncharacterized protein</fullName>
    </submittedName>
</protein>
<accession>A0A8J6XSJ6</accession>
<reference evidence="1" key="1">
    <citation type="submission" date="2020-09" db="EMBL/GenBank/DDBJ databases">
        <title>Iningainema tapete sp. nov. (Scytonemataceae, Cyanobacteria) from greenhouses in central Florida (USA) produces two types of nodularin with biosynthetic potential for microcystin-LR and anabaenopeptins.</title>
        <authorList>
            <person name="Berthold D.E."/>
            <person name="Lefler F.W."/>
            <person name="Huang I.-S."/>
            <person name="Abdulla H."/>
            <person name="Zimba P.V."/>
            <person name="Laughinghouse H.D. IV."/>
        </authorList>
    </citation>
    <scope>NUCLEOTIDE SEQUENCE</scope>
    <source>
        <strain evidence="1">BLCCT55</strain>
    </source>
</reference>
<dbReference type="Proteomes" id="UP000629098">
    <property type="component" value="Unassembled WGS sequence"/>
</dbReference>
<keyword evidence="2" id="KW-1185">Reference proteome</keyword>
<sequence length="97" mass="11306">MQEVSEYTQEFASRISPILENLFKGSSFYMVRLKKQERIEHLVNLFSKFSPEEFRAIPDDELTRRIDKLLVLEAVSGTLNDLTPEQIKIFDEALVGR</sequence>
<dbReference type="EMBL" id="JACXAE010000110">
    <property type="protein sequence ID" value="MBD2777559.1"/>
    <property type="molecule type" value="Genomic_DNA"/>
</dbReference>
<dbReference type="AlphaFoldDB" id="A0A8J6XSJ6"/>
<name>A0A8J6XSJ6_9CYAN</name>
<comment type="caution">
    <text evidence="1">The sequence shown here is derived from an EMBL/GenBank/DDBJ whole genome shotgun (WGS) entry which is preliminary data.</text>
</comment>
<evidence type="ECO:0000313" key="1">
    <source>
        <dbReference type="EMBL" id="MBD2777559.1"/>
    </source>
</evidence>
<proteinExistence type="predicted"/>
<dbReference type="RefSeq" id="WP_190836617.1">
    <property type="nucleotide sequence ID" value="NZ_CAWPPI010000110.1"/>
</dbReference>
<organism evidence="1 2">
    <name type="scientific">Iningainema tapete BLCC-T55</name>
    <dbReference type="NCBI Taxonomy" id="2748662"/>
    <lineage>
        <taxon>Bacteria</taxon>
        <taxon>Bacillati</taxon>
        <taxon>Cyanobacteriota</taxon>
        <taxon>Cyanophyceae</taxon>
        <taxon>Nostocales</taxon>
        <taxon>Scytonemataceae</taxon>
        <taxon>Iningainema tapete</taxon>
    </lineage>
</organism>